<dbReference type="PANTHER" id="PTHR13622:SF8">
    <property type="entry name" value="THIAMIN PYROPHOSPHOKINASE 1"/>
    <property type="match status" value="1"/>
</dbReference>
<accession>A0A2K1QUS7</accession>
<dbReference type="InterPro" id="IPR015797">
    <property type="entry name" value="NUDIX_hydrolase-like_dom_sf"/>
</dbReference>
<dbReference type="Pfam" id="PF00293">
    <property type="entry name" value="NUDIX"/>
    <property type="match status" value="1"/>
</dbReference>
<organism evidence="3 4">
    <name type="scientific">Sphaceloma murrayae</name>
    <dbReference type="NCBI Taxonomy" id="2082308"/>
    <lineage>
        <taxon>Eukaryota</taxon>
        <taxon>Fungi</taxon>
        <taxon>Dikarya</taxon>
        <taxon>Ascomycota</taxon>
        <taxon>Pezizomycotina</taxon>
        <taxon>Dothideomycetes</taxon>
        <taxon>Dothideomycetidae</taxon>
        <taxon>Myriangiales</taxon>
        <taxon>Elsinoaceae</taxon>
        <taxon>Sphaceloma</taxon>
    </lineage>
</organism>
<evidence type="ECO:0000313" key="3">
    <source>
        <dbReference type="EMBL" id="PNS18811.1"/>
    </source>
</evidence>
<sequence length="404" mass="45016">MESFNFARVKSYLPAAPDLSKLPQLPKSMPSMPSLPFQLPTVGGLRTPPASESFNEKSELHAATLAADSPGPSSSALNPLEPAPIDHNAPKSNLDLVQECDNFPYLSTSPELYFRHVNHYYHLQVAAHPGICLGYILPRVAAVFEGLPDWDVDHEERTVVLRSGDNEEERSAVVHRTTAAMRELNYFEVLRGWRDELYPVYGPGGEVVFTVERAASGLLGVVTYGCHLTAFVRGEEGLKIWVPRRSRTKQTYPGMMDNTVAGGLTAGEDSLECIIREAKEEASIPEEVVREKIKATGIVCYFHIRDDRAGGEAGLLQPECQYVYDLDLTDTEVKPAPDDGEVESFELMNVEDIQHAMRDGQFKPNTALVLLDFFVRHGILTAENEKDYVRIVTRLRRGVDFPTR</sequence>
<reference evidence="3 4" key="1">
    <citation type="submission" date="2017-06" db="EMBL/GenBank/DDBJ databases">
        <title>Draft genome sequence of a variant of Elsinoe murrayae.</title>
        <authorList>
            <person name="Cheng Q."/>
        </authorList>
    </citation>
    <scope>NUCLEOTIDE SEQUENCE [LARGE SCALE GENOMIC DNA]</scope>
    <source>
        <strain evidence="3 4">CQ-2017a</strain>
    </source>
</reference>
<dbReference type="OrthoDB" id="10261522at2759"/>
<feature type="region of interest" description="Disordered" evidence="1">
    <location>
        <begin position="66"/>
        <end position="91"/>
    </location>
</feature>
<dbReference type="GO" id="GO:0044715">
    <property type="term" value="F:8-oxo-dGDP phosphatase activity"/>
    <property type="evidence" value="ECO:0007669"/>
    <property type="project" value="UniProtKB-ARBA"/>
</dbReference>
<keyword evidence="4" id="KW-1185">Reference proteome</keyword>
<dbReference type="Pfam" id="PF15916">
    <property type="entry name" value="DUF4743"/>
    <property type="match status" value="1"/>
</dbReference>
<gene>
    <name evidence="3" type="ORF">CAC42_5350</name>
</gene>
<evidence type="ECO:0000256" key="1">
    <source>
        <dbReference type="SAM" id="MobiDB-lite"/>
    </source>
</evidence>
<evidence type="ECO:0000313" key="4">
    <source>
        <dbReference type="Proteomes" id="UP000243797"/>
    </source>
</evidence>
<dbReference type="InParanoid" id="A0A2K1QUS7"/>
<dbReference type="InterPro" id="IPR000086">
    <property type="entry name" value="NUDIX_hydrolase_dom"/>
</dbReference>
<dbReference type="PANTHER" id="PTHR13622">
    <property type="entry name" value="THIAMIN PYROPHOSPHOKINASE"/>
    <property type="match status" value="1"/>
</dbReference>
<dbReference type="Gene3D" id="3.90.79.10">
    <property type="entry name" value="Nucleoside Triphosphate Pyrophosphohydrolase"/>
    <property type="match status" value="1"/>
</dbReference>
<name>A0A2K1QUS7_9PEZI</name>
<dbReference type="FunFam" id="3.90.79.10:FF:000019">
    <property type="entry name" value="Thiamin pyrophosphokinase, putative"/>
    <property type="match status" value="1"/>
</dbReference>
<dbReference type="SUPFAM" id="SSF55811">
    <property type="entry name" value="Nudix"/>
    <property type="match status" value="1"/>
</dbReference>
<dbReference type="Proteomes" id="UP000243797">
    <property type="component" value="Unassembled WGS sequence"/>
</dbReference>
<evidence type="ECO:0000259" key="2">
    <source>
        <dbReference type="PROSITE" id="PS51462"/>
    </source>
</evidence>
<proteinExistence type="predicted"/>
<protein>
    <recommendedName>
        <fullName evidence="2">Nudix hydrolase domain-containing protein</fullName>
    </recommendedName>
</protein>
<dbReference type="AlphaFoldDB" id="A0A2K1QUS7"/>
<dbReference type="CDD" id="cd03676">
    <property type="entry name" value="NUDIX_Tnr3_like"/>
    <property type="match status" value="1"/>
</dbReference>
<dbReference type="PROSITE" id="PS51462">
    <property type="entry name" value="NUDIX"/>
    <property type="match status" value="1"/>
</dbReference>
<dbReference type="STRING" id="2082308.A0A2K1QUS7"/>
<dbReference type="EMBL" id="NKHZ01000039">
    <property type="protein sequence ID" value="PNS18811.1"/>
    <property type="molecule type" value="Genomic_DNA"/>
</dbReference>
<feature type="domain" description="Nudix hydrolase" evidence="2">
    <location>
        <begin position="223"/>
        <end position="375"/>
    </location>
</feature>
<dbReference type="FunCoup" id="A0A2K1QUS7">
    <property type="interactions" value="53"/>
</dbReference>
<comment type="caution">
    <text evidence="3">The sequence shown here is derived from an EMBL/GenBank/DDBJ whole genome shotgun (WGS) entry which is preliminary data.</text>
</comment>
<dbReference type="InterPro" id="IPR031804">
    <property type="entry name" value="DUF4743"/>
</dbReference>